<dbReference type="OrthoDB" id="288203at2759"/>
<evidence type="ECO:0000256" key="3">
    <source>
        <dbReference type="ARBA" id="ARBA00022989"/>
    </source>
</evidence>
<keyword evidence="7" id="KW-1185">Reference proteome</keyword>
<evidence type="ECO:0000313" key="6">
    <source>
        <dbReference type="EMBL" id="CAB3262558.1"/>
    </source>
</evidence>
<organism evidence="6 7">
    <name type="scientific">Arctia plantaginis</name>
    <name type="common">Wood tiger moth</name>
    <name type="synonym">Phalaena plantaginis</name>
    <dbReference type="NCBI Taxonomy" id="874455"/>
    <lineage>
        <taxon>Eukaryota</taxon>
        <taxon>Metazoa</taxon>
        <taxon>Ecdysozoa</taxon>
        <taxon>Arthropoda</taxon>
        <taxon>Hexapoda</taxon>
        <taxon>Insecta</taxon>
        <taxon>Pterygota</taxon>
        <taxon>Neoptera</taxon>
        <taxon>Endopterygota</taxon>
        <taxon>Lepidoptera</taxon>
        <taxon>Glossata</taxon>
        <taxon>Ditrysia</taxon>
        <taxon>Noctuoidea</taxon>
        <taxon>Erebidae</taxon>
        <taxon>Arctiinae</taxon>
        <taxon>Arctia</taxon>
    </lineage>
</organism>
<accession>A0A8S1BID7</accession>
<comment type="subcellular location">
    <subcellularLocation>
        <location evidence="1">Membrane</location>
        <topology evidence="1">Multi-pass membrane protein</topology>
    </subcellularLocation>
</comment>
<name>A0A8S1BID7_ARCPL</name>
<evidence type="ECO:0000256" key="2">
    <source>
        <dbReference type="ARBA" id="ARBA00022692"/>
    </source>
</evidence>
<evidence type="ECO:0000313" key="7">
    <source>
        <dbReference type="Proteomes" id="UP000494106"/>
    </source>
</evidence>
<dbReference type="InterPro" id="IPR011547">
    <property type="entry name" value="SLC26A/SulP_dom"/>
</dbReference>
<reference evidence="6 7" key="1">
    <citation type="submission" date="2020-04" db="EMBL/GenBank/DDBJ databases">
        <authorList>
            <person name="Wallbank WR R."/>
            <person name="Pardo Diaz C."/>
            <person name="Kozak K."/>
            <person name="Martin S."/>
            <person name="Jiggins C."/>
            <person name="Moest M."/>
            <person name="Warren A I."/>
            <person name="Byers J.R.P. K."/>
            <person name="Montejo-Kovacevich G."/>
            <person name="Yen C E."/>
        </authorList>
    </citation>
    <scope>NUCLEOTIDE SEQUENCE [LARGE SCALE GENOMIC DNA]</scope>
</reference>
<keyword evidence="4" id="KW-0472">Membrane</keyword>
<keyword evidence="3" id="KW-1133">Transmembrane helix</keyword>
<evidence type="ECO:0000259" key="5">
    <source>
        <dbReference type="Pfam" id="PF00916"/>
    </source>
</evidence>
<dbReference type="GO" id="GO:0016020">
    <property type="term" value="C:membrane"/>
    <property type="evidence" value="ECO:0007669"/>
    <property type="project" value="UniProtKB-SubCell"/>
</dbReference>
<dbReference type="Proteomes" id="UP000494106">
    <property type="component" value="Unassembled WGS sequence"/>
</dbReference>
<keyword evidence="2" id="KW-0812">Transmembrane</keyword>
<sequence>FLIDFISGPVSVGFTSAAAIIIATTQVKDILGLSFPGGKFLQVWTGNVRDTSVRHVCGTPCSGSPASSCCYYSGK</sequence>
<proteinExistence type="predicted"/>
<comment type="caution">
    <text evidence="6">The sequence shown here is derived from an EMBL/GenBank/DDBJ whole genome shotgun (WGS) entry which is preliminary data.</text>
</comment>
<dbReference type="EMBL" id="CADEBC010001035">
    <property type="protein sequence ID" value="CAB3262558.1"/>
    <property type="molecule type" value="Genomic_DNA"/>
</dbReference>
<dbReference type="Pfam" id="PF00916">
    <property type="entry name" value="Sulfate_transp"/>
    <property type="match status" value="1"/>
</dbReference>
<gene>
    <name evidence="6" type="ORF">APLA_LOCUS18477</name>
</gene>
<dbReference type="AlphaFoldDB" id="A0A8S1BID7"/>
<evidence type="ECO:0000256" key="1">
    <source>
        <dbReference type="ARBA" id="ARBA00004141"/>
    </source>
</evidence>
<feature type="non-terminal residue" evidence="6">
    <location>
        <position position="1"/>
    </location>
</feature>
<evidence type="ECO:0000256" key="4">
    <source>
        <dbReference type="ARBA" id="ARBA00023136"/>
    </source>
</evidence>
<protein>
    <recommendedName>
        <fullName evidence="5">SLC26A/SulP transporter domain-containing protein</fullName>
    </recommendedName>
</protein>
<feature type="domain" description="SLC26A/SulP transporter" evidence="5">
    <location>
        <begin position="1"/>
        <end position="47"/>
    </location>
</feature>